<dbReference type="InterPro" id="IPR015947">
    <property type="entry name" value="PUA-like_sf"/>
</dbReference>
<gene>
    <name evidence="2" type="ORF">GCM10008171_06660</name>
</gene>
<dbReference type="SUPFAM" id="SSF88697">
    <property type="entry name" value="PUA domain-like"/>
    <property type="match status" value="1"/>
</dbReference>
<dbReference type="EMBL" id="BSFK01000005">
    <property type="protein sequence ID" value="GLK75412.1"/>
    <property type="molecule type" value="Genomic_DNA"/>
</dbReference>
<sequence>MKALSIVAPGGSWIASGLKTLEVRRWKPELHPDEDVLIVENKVFLRQDGDEDDAGRVVALARVAVVRPFMPEDMAAACASSFEDGWLSWELTHVRPVTSAIAVKAARGIYELAPPTDIRPRS</sequence>
<evidence type="ECO:0000313" key="2">
    <source>
        <dbReference type="EMBL" id="GLK75412.1"/>
    </source>
</evidence>
<dbReference type="AlphaFoldDB" id="A0A9W6JEA7"/>
<evidence type="ECO:0000259" key="1">
    <source>
        <dbReference type="Pfam" id="PF04266"/>
    </source>
</evidence>
<feature type="domain" description="ASCH" evidence="1">
    <location>
        <begin position="5"/>
        <end position="86"/>
    </location>
</feature>
<proteinExistence type="predicted"/>
<comment type="caution">
    <text evidence="2">The sequence shown here is derived from an EMBL/GenBank/DDBJ whole genome shotgun (WGS) entry which is preliminary data.</text>
</comment>
<protein>
    <submittedName>
        <fullName evidence="2">RNA-binding protein</fullName>
    </submittedName>
</protein>
<reference evidence="2" key="2">
    <citation type="submission" date="2023-01" db="EMBL/GenBank/DDBJ databases">
        <authorList>
            <person name="Sun Q."/>
            <person name="Evtushenko L."/>
        </authorList>
    </citation>
    <scope>NUCLEOTIDE SEQUENCE</scope>
    <source>
        <strain evidence="2">VKM B-2555</strain>
    </source>
</reference>
<dbReference type="Proteomes" id="UP001143364">
    <property type="component" value="Unassembled WGS sequence"/>
</dbReference>
<keyword evidence="3" id="KW-1185">Reference proteome</keyword>
<organism evidence="2 3">
    <name type="scientific">Methylopila jiangsuensis</name>
    <dbReference type="NCBI Taxonomy" id="586230"/>
    <lineage>
        <taxon>Bacteria</taxon>
        <taxon>Pseudomonadati</taxon>
        <taxon>Pseudomonadota</taxon>
        <taxon>Alphaproteobacteria</taxon>
        <taxon>Hyphomicrobiales</taxon>
        <taxon>Methylopilaceae</taxon>
        <taxon>Methylopila</taxon>
    </lineage>
</organism>
<dbReference type="InterPro" id="IPR007374">
    <property type="entry name" value="ASCH_domain"/>
</dbReference>
<name>A0A9W6JEA7_9HYPH</name>
<evidence type="ECO:0000313" key="3">
    <source>
        <dbReference type="Proteomes" id="UP001143364"/>
    </source>
</evidence>
<reference evidence="2" key="1">
    <citation type="journal article" date="2014" name="Int. J. Syst. Evol. Microbiol.">
        <title>Complete genome sequence of Corynebacterium casei LMG S-19264T (=DSM 44701T), isolated from a smear-ripened cheese.</title>
        <authorList>
            <consortium name="US DOE Joint Genome Institute (JGI-PGF)"/>
            <person name="Walter F."/>
            <person name="Albersmeier A."/>
            <person name="Kalinowski J."/>
            <person name="Ruckert C."/>
        </authorList>
    </citation>
    <scope>NUCLEOTIDE SEQUENCE</scope>
    <source>
        <strain evidence="2">VKM B-2555</strain>
    </source>
</reference>
<dbReference type="Pfam" id="PF04266">
    <property type="entry name" value="ASCH"/>
    <property type="match status" value="1"/>
</dbReference>
<accession>A0A9W6JEA7</accession>